<feature type="transmembrane region" description="Helical" evidence="2">
    <location>
        <begin position="331"/>
        <end position="356"/>
    </location>
</feature>
<evidence type="ECO:0000313" key="4">
    <source>
        <dbReference type="Proteomes" id="UP000593564"/>
    </source>
</evidence>
<gene>
    <name evidence="3" type="ORF">HYC85_024353</name>
</gene>
<dbReference type="Gene3D" id="3.40.50.720">
    <property type="entry name" value="NAD(P)-binding Rossmann-like Domain"/>
    <property type="match status" value="1"/>
</dbReference>
<dbReference type="PANTHER" id="PTHR46157:SF2">
    <property type="entry name" value="K(+) EFFLUX ANTIPORTER 1, CHLOROPLASTIC-RELATED"/>
    <property type="match status" value="1"/>
</dbReference>
<name>A0A7J7G892_CAMSI</name>
<dbReference type="GO" id="GO:0009507">
    <property type="term" value="C:chloroplast"/>
    <property type="evidence" value="ECO:0007669"/>
    <property type="project" value="TreeGrafter"/>
</dbReference>
<reference evidence="4" key="1">
    <citation type="journal article" date="2020" name="Nat. Commun.">
        <title>Genome assembly of wild tea tree DASZ reveals pedigree and selection history of tea varieties.</title>
        <authorList>
            <person name="Zhang W."/>
            <person name="Zhang Y."/>
            <person name="Qiu H."/>
            <person name="Guo Y."/>
            <person name="Wan H."/>
            <person name="Zhang X."/>
            <person name="Scossa F."/>
            <person name="Alseekh S."/>
            <person name="Zhang Q."/>
            <person name="Wang P."/>
            <person name="Xu L."/>
            <person name="Schmidt M.H."/>
            <person name="Jia X."/>
            <person name="Li D."/>
            <person name="Zhu A."/>
            <person name="Guo F."/>
            <person name="Chen W."/>
            <person name="Ni D."/>
            <person name="Usadel B."/>
            <person name="Fernie A.R."/>
            <person name="Wen W."/>
        </authorList>
    </citation>
    <scope>NUCLEOTIDE SEQUENCE [LARGE SCALE GENOMIC DNA]</scope>
    <source>
        <strain evidence="4">cv. G240</strain>
    </source>
</reference>
<keyword evidence="2" id="KW-0472">Membrane</keyword>
<organism evidence="3 4">
    <name type="scientific">Camellia sinensis</name>
    <name type="common">Tea plant</name>
    <name type="synonym">Thea sinensis</name>
    <dbReference type="NCBI Taxonomy" id="4442"/>
    <lineage>
        <taxon>Eukaryota</taxon>
        <taxon>Viridiplantae</taxon>
        <taxon>Streptophyta</taxon>
        <taxon>Embryophyta</taxon>
        <taxon>Tracheophyta</taxon>
        <taxon>Spermatophyta</taxon>
        <taxon>Magnoliopsida</taxon>
        <taxon>eudicotyledons</taxon>
        <taxon>Gunneridae</taxon>
        <taxon>Pentapetalae</taxon>
        <taxon>asterids</taxon>
        <taxon>Ericales</taxon>
        <taxon>Theaceae</taxon>
        <taxon>Camellia</taxon>
    </lineage>
</organism>
<keyword evidence="4" id="KW-1185">Reference proteome</keyword>
<feature type="region of interest" description="Disordered" evidence="1">
    <location>
        <begin position="281"/>
        <end position="317"/>
    </location>
</feature>
<feature type="compositionally biased region" description="Polar residues" evidence="1">
    <location>
        <begin position="300"/>
        <end position="310"/>
    </location>
</feature>
<evidence type="ECO:0000313" key="3">
    <source>
        <dbReference type="EMBL" id="KAF5936847.1"/>
    </source>
</evidence>
<evidence type="ECO:0000256" key="1">
    <source>
        <dbReference type="SAM" id="MobiDB-lite"/>
    </source>
</evidence>
<reference evidence="3 4" key="2">
    <citation type="submission" date="2020-07" db="EMBL/GenBank/DDBJ databases">
        <title>Genome assembly of wild tea tree DASZ reveals pedigree and selection history of tea varieties.</title>
        <authorList>
            <person name="Zhang W."/>
        </authorList>
    </citation>
    <scope>NUCLEOTIDE SEQUENCE [LARGE SCALE GENOMIC DNA]</scope>
    <source>
        <strain evidence="4">cv. G240</strain>
        <tissue evidence="3">Leaf</tissue>
    </source>
</reference>
<protein>
    <submittedName>
        <fullName evidence="3">Uncharacterized protein</fullName>
    </submittedName>
</protein>
<accession>A0A7J7G892</accession>
<dbReference type="AlphaFoldDB" id="A0A7J7G892"/>
<proteinExistence type="predicted"/>
<dbReference type="Proteomes" id="UP000593564">
    <property type="component" value="Unassembled WGS sequence"/>
</dbReference>
<dbReference type="GO" id="GO:0015386">
    <property type="term" value="F:potassium:proton antiporter activity"/>
    <property type="evidence" value="ECO:0007669"/>
    <property type="project" value="TreeGrafter"/>
</dbReference>
<dbReference type="GO" id="GO:0016020">
    <property type="term" value="C:membrane"/>
    <property type="evidence" value="ECO:0007669"/>
    <property type="project" value="TreeGrafter"/>
</dbReference>
<comment type="caution">
    <text evidence="3">The sequence shown here is derived from an EMBL/GenBank/DDBJ whole genome shotgun (WGS) entry which is preliminary data.</text>
</comment>
<sequence length="359" mass="39468">MWPRFIRGVVLGATWASHVTEVVAALPGFSAIIAQLLLERLIPFVALDVRRSVWALSKYFPNVKTFVRAHDVDHGLILEKAGATAVVPETLEPSLQLAAAVLAQVESLYPEEMGPNIMHVEDFLVNGLPLLDKGIQERVERASSNGNVLRYVCVIEDSSRAAVMWVDEQDGEAIELAFMWVDVMQVMTTGQRCSDKLGLRLELGSFAAGVMISTDLAQHTLKQVLLVLITLKRYTSSENTTGFCRSSQLKFADFSFNFFVGSIPKCLDYLPRSSFQGNCLQDRDPKQRSTARCAEAPPATSHSGVNQNHWHGQDGIMNEEAPKPALASKPAWLLALEIVTGTMVGSLFIVGLLIALQRC</sequence>
<keyword evidence="2" id="KW-0812">Transmembrane</keyword>
<keyword evidence="2" id="KW-1133">Transmembrane helix</keyword>
<dbReference type="PANTHER" id="PTHR46157">
    <property type="entry name" value="K(+) EFFLUX ANTIPORTER 3, CHLOROPLASTIC"/>
    <property type="match status" value="1"/>
</dbReference>
<dbReference type="EMBL" id="JACBKZ010000012">
    <property type="protein sequence ID" value="KAF5936847.1"/>
    <property type="molecule type" value="Genomic_DNA"/>
</dbReference>
<evidence type="ECO:0000256" key="2">
    <source>
        <dbReference type="SAM" id="Phobius"/>
    </source>
</evidence>